<organism evidence="1 2">
    <name type="scientific">Flavobacterium psychrophilum</name>
    <dbReference type="NCBI Taxonomy" id="96345"/>
    <lineage>
        <taxon>Bacteria</taxon>
        <taxon>Pseudomonadati</taxon>
        <taxon>Bacteroidota</taxon>
        <taxon>Flavobacteriia</taxon>
        <taxon>Flavobacteriales</taxon>
        <taxon>Flavobacteriaceae</taxon>
        <taxon>Flavobacterium</taxon>
    </lineage>
</organism>
<dbReference type="PROSITE" id="PS51257">
    <property type="entry name" value="PROKAR_LIPOPROTEIN"/>
    <property type="match status" value="1"/>
</dbReference>
<dbReference type="AlphaFoldDB" id="A0A7U2NGJ1"/>
<dbReference type="Proteomes" id="UP000596329">
    <property type="component" value="Chromosome"/>
</dbReference>
<accession>A0A7U2NGJ1</accession>
<evidence type="ECO:0000313" key="2">
    <source>
        <dbReference type="Proteomes" id="UP000596329"/>
    </source>
</evidence>
<evidence type="ECO:0008006" key="3">
    <source>
        <dbReference type="Google" id="ProtNLM"/>
    </source>
</evidence>
<protein>
    <recommendedName>
        <fullName evidence="3">Lipoprotein</fullName>
    </recommendedName>
</protein>
<gene>
    <name evidence="1" type="ORF">H0H26_04120</name>
</gene>
<dbReference type="EMBL" id="CP059075">
    <property type="protein sequence ID" value="QRE04786.1"/>
    <property type="molecule type" value="Genomic_DNA"/>
</dbReference>
<evidence type="ECO:0000313" key="1">
    <source>
        <dbReference type="EMBL" id="QRE04786.1"/>
    </source>
</evidence>
<dbReference type="RefSeq" id="WP_063742918.1">
    <property type="nucleotide sequence ID" value="NZ_CP059075.1"/>
</dbReference>
<proteinExistence type="predicted"/>
<reference evidence="1 2" key="1">
    <citation type="submission" date="2020-07" db="EMBL/GenBank/DDBJ databases">
        <title>Genomic characterization of Flavobacterium psychrophilum strains.</title>
        <authorList>
            <person name="Castillo D."/>
            <person name="Jorgensen J."/>
            <person name="Middelboe M."/>
        </authorList>
    </citation>
    <scope>NUCLEOTIDE SEQUENCE [LARGE SCALE GENOMIC DNA]</scope>
    <source>
        <strain evidence="1 2">FPS-R7</strain>
    </source>
</reference>
<sequence length="234" mass="26545">MKKIILIFSIIIISLSCSKDDENYININGKVIYQSTNNSIANAKLHVKTKILNSPESNWSYWSEIDSKEAITDSNGNFNITLKSENSSNVLVSIFVENTDNYNSSDTGYEVSKSNNIIIPLTKLEKLKIYINNTNPFNSNDTGGFYLSQWLGNVSLLNFQNFGNPNETYESQPGIYQNSTFWKGTNINSIVNYNVEENKPCTISWSYTKNGILTENISQIPIISNQINEFHINY</sequence>
<name>A0A7U2NGJ1_FLAPS</name>